<dbReference type="RefSeq" id="WP_135544618.1">
    <property type="nucleotide sequence ID" value="NZ_SPQQ01000001.1"/>
</dbReference>
<protein>
    <submittedName>
        <fullName evidence="2">Uncharacterized protein</fullName>
    </submittedName>
</protein>
<keyword evidence="1" id="KW-0812">Transmembrane</keyword>
<name>A0A4Z0RBR5_9FIRM</name>
<reference evidence="2 3" key="1">
    <citation type="submission" date="2019-03" db="EMBL/GenBank/DDBJ databases">
        <title>Draft Genome Sequence of Desulfosporosinus fructosivorans Strain 63.6F, Isolated from Marine Sediment in the Baltic Sea.</title>
        <authorList>
            <person name="Hausmann B."/>
            <person name="Vandieken V."/>
            <person name="Pjevac P."/>
            <person name="Schreck K."/>
            <person name="Herbold C.W."/>
            <person name="Loy A."/>
        </authorList>
    </citation>
    <scope>NUCLEOTIDE SEQUENCE [LARGE SCALE GENOMIC DNA]</scope>
    <source>
        <strain evidence="2 3">63.6F</strain>
    </source>
</reference>
<feature type="transmembrane region" description="Helical" evidence="1">
    <location>
        <begin position="48"/>
        <end position="69"/>
    </location>
</feature>
<accession>A0A4Z0RBR5</accession>
<proteinExistence type="predicted"/>
<dbReference type="Proteomes" id="UP000298460">
    <property type="component" value="Unassembled WGS sequence"/>
</dbReference>
<sequence length="70" mass="7914">MSRSSAFMPITILYQNAKLLHIMCYLLAKEELQMAFGGVDDCCHREKFHFEGIAIVVIIILLLIALGIVF</sequence>
<dbReference type="EMBL" id="SPQQ01000001">
    <property type="protein sequence ID" value="TGE39679.1"/>
    <property type="molecule type" value="Genomic_DNA"/>
</dbReference>
<organism evidence="2 3">
    <name type="scientific">Desulfosporosinus fructosivorans</name>
    <dbReference type="NCBI Taxonomy" id="2018669"/>
    <lineage>
        <taxon>Bacteria</taxon>
        <taxon>Bacillati</taxon>
        <taxon>Bacillota</taxon>
        <taxon>Clostridia</taxon>
        <taxon>Eubacteriales</taxon>
        <taxon>Desulfitobacteriaceae</taxon>
        <taxon>Desulfosporosinus</taxon>
    </lineage>
</organism>
<keyword evidence="1" id="KW-0472">Membrane</keyword>
<evidence type="ECO:0000313" key="2">
    <source>
        <dbReference type="EMBL" id="TGE39679.1"/>
    </source>
</evidence>
<comment type="caution">
    <text evidence="2">The sequence shown here is derived from an EMBL/GenBank/DDBJ whole genome shotgun (WGS) entry which is preliminary data.</text>
</comment>
<evidence type="ECO:0000313" key="3">
    <source>
        <dbReference type="Proteomes" id="UP000298460"/>
    </source>
</evidence>
<keyword evidence="1" id="KW-1133">Transmembrane helix</keyword>
<gene>
    <name evidence="2" type="ORF">E4K67_01380</name>
</gene>
<evidence type="ECO:0000256" key="1">
    <source>
        <dbReference type="SAM" id="Phobius"/>
    </source>
</evidence>
<dbReference type="AlphaFoldDB" id="A0A4Z0RBR5"/>
<keyword evidence="3" id="KW-1185">Reference proteome</keyword>